<gene>
    <name evidence="1" type="ORF">S01H4_54179</name>
</gene>
<sequence>MIKLSFEGNKFVGIVGSKTYSNDELTNGTYYFRCRANDGEFNSHYTAVTTILYDNVAILNYTVETVTPVISGATNDFFLNVVGGLLESR</sequence>
<organism evidence="1">
    <name type="scientific">marine sediment metagenome</name>
    <dbReference type="NCBI Taxonomy" id="412755"/>
    <lineage>
        <taxon>unclassified sequences</taxon>
        <taxon>metagenomes</taxon>
        <taxon>ecological metagenomes</taxon>
    </lineage>
</organism>
<name>X1E278_9ZZZZ</name>
<reference evidence="1" key="1">
    <citation type="journal article" date="2014" name="Front. Microbiol.">
        <title>High frequency of phylogenetically diverse reductive dehalogenase-homologous genes in deep subseafloor sedimentary metagenomes.</title>
        <authorList>
            <person name="Kawai M."/>
            <person name="Futagami T."/>
            <person name="Toyoda A."/>
            <person name="Takaki Y."/>
            <person name="Nishi S."/>
            <person name="Hori S."/>
            <person name="Arai W."/>
            <person name="Tsubouchi T."/>
            <person name="Morono Y."/>
            <person name="Uchiyama I."/>
            <person name="Ito T."/>
            <person name="Fujiyama A."/>
            <person name="Inagaki F."/>
            <person name="Takami H."/>
        </authorList>
    </citation>
    <scope>NUCLEOTIDE SEQUENCE</scope>
    <source>
        <strain evidence="1">Expedition CK06-06</strain>
    </source>
</reference>
<protein>
    <recommendedName>
        <fullName evidence="2">Bacterial Ig-like domain-containing protein</fullName>
    </recommendedName>
</protein>
<comment type="caution">
    <text evidence="1">The sequence shown here is derived from an EMBL/GenBank/DDBJ whole genome shotgun (WGS) entry which is preliminary data.</text>
</comment>
<dbReference type="AlphaFoldDB" id="X1E278"/>
<evidence type="ECO:0000313" key="1">
    <source>
        <dbReference type="EMBL" id="GAH11279.1"/>
    </source>
</evidence>
<dbReference type="EMBL" id="BART01031156">
    <property type="protein sequence ID" value="GAH11279.1"/>
    <property type="molecule type" value="Genomic_DNA"/>
</dbReference>
<evidence type="ECO:0008006" key="2">
    <source>
        <dbReference type="Google" id="ProtNLM"/>
    </source>
</evidence>
<accession>X1E278</accession>
<proteinExistence type="predicted"/>